<keyword evidence="10" id="KW-0378">Hydrolase</keyword>
<dbReference type="InterPro" id="IPR036771">
    <property type="entry name" value="ATPsynth_dsu/esu_N"/>
</dbReference>
<organism evidence="10 11">
    <name type="scientific">Rhodopirellula islandica</name>
    <dbReference type="NCBI Taxonomy" id="595434"/>
    <lineage>
        <taxon>Bacteria</taxon>
        <taxon>Pseudomonadati</taxon>
        <taxon>Planctomycetota</taxon>
        <taxon>Planctomycetia</taxon>
        <taxon>Pirellulales</taxon>
        <taxon>Pirellulaceae</taxon>
        <taxon>Rhodopirellula</taxon>
    </lineage>
</organism>
<evidence type="ECO:0000256" key="1">
    <source>
        <dbReference type="ARBA" id="ARBA00003543"/>
    </source>
</evidence>
<dbReference type="Pfam" id="PF02823">
    <property type="entry name" value="ATP-synt_DE_N"/>
    <property type="match status" value="1"/>
</dbReference>
<keyword evidence="11" id="KW-1185">Reference proteome</keyword>
<feature type="domain" description="ATP synthase F1 complex delta/epsilon subunit N-terminal" evidence="9">
    <location>
        <begin position="1"/>
        <end position="80"/>
    </location>
</feature>
<dbReference type="GO" id="GO:0045259">
    <property type="term" value="C:proton-transporting ATP synthase complex"/>
    <property type="evidence" value="ECO:0007669"/>
    <property type="project" value="UniProtKB-KW"/>
</dbReference>
<evidence type="ECO:0000256" key="6">
    <source>
        <dbReference type="ARBA" id="ARBA00023136"/>
    </source>
</evidence>
<reference evidence="10" key="1">
    <citation type="submission" date="2015-05" db="EMBL/GenBank/DDBJ databases">
        <title>Permanent draft genome of Rhodopirellula islandicus K833.</title>
        <authorList>
            <person name="Kizina J."/>
            <person name="Richter M."/>
            <person name="Glockner F.O."/>
            <person name="Harder J."/>
        </authorList>
    </citation>
    <scope>NUCLEOTIDE SEQUENCE [LARGE SCALE GENOMIC DNA]</scope>
    <source>
        <strain evidence="10">K833</strain>
    </source>
</reference>
<protein>
    <submittedName>
        <fullName evidence="10">ATP synthase epsilon chain</fullName>
        <ecNumber evidence="10">3.6.3.14</ecNumber>
    </submittedName>
</protein>
<dbReference type="PANTHER" id="PTHR13822">
    <property type="entry name" value="ATP SYNTHASE DELTA/EPSILON CHAIN"/>
    <property type="match status" value="1"/>
</dbReference>
<gene>
    <name evidence="10" type="ORF">RISK_002212</name>
</gene>
<comment type="subcellular location">
    <subcellularLocation>
        <location evidence="2">Endomembrane system</location>
        <topology evidence="2">Peripheral membrane protein</topology>
    </subcellularLocation>
</comment>
<dbReference type="RefSeq" id="WP_047813929.1">
    <property type="nucleotide sequence ID" value="NZ_LECT01000017.1"/>
</dbReference>
<evidence type="ECO:0000256" key="7">
    <source>
        <dbReference type="ARBA" id="ARBA00023196"/>
    </source>
</evidence>
<dbReference type="GO" id="GO:0016787">
    <property type="term" value="F:hydrolase activity"/>
    <property type="evidence" value="ECO:0007669"/>
    <property type="project" value="UniProtKB-KW"/>
</dbReference>
<dbReference type="NCBIfam" id="TIGR03166">
    <property type="entry name" value="alt_F1F0_F1_eps"/>
    <property type="match status" value="1"/>
</dbReference>
<dbReference type="EMBL" id="LECT01000017">
    <property type="protein sequence ID" value="KLU05580.1"/>
    <property type="molecule type" value="Genomic_DNA"/>
</dbReference>
<evidence type="ECO:0000259" key="9">
    <source>
        <dbReference type="Pfam" id="PF02823"/>
    </source>
</evidence>
<dbReference type="Gene3D" id="2.60.15.10">
    <property type="entry name" value="F0F1 ATP synthase delta/epsilon subunit, N-terminal"/>
    <property type="match status" value="1"/>
</dbReference>
<accession>A0A0J1BGB5</accession>
<dbReference type="GO" id="GO:0012505">
    <property type="term" value="C:endomembrane system"/>
    <property type="evidence" value="ECO:0007669"/>
    <property type="project" value="UniProtKB-SubCell"/>
</dbReference>
<comment type="function">
    <text evidence="1">Produces ATP from ADP in the presence of a proton gradient across the membrane.</text>
</comment>
<dbReference type="SUPFAM" id="SSF51344">
    <property type="entry name" value="Epsilon subunit of F1F0-ATP synthase N-terminal domain"/>
    <property type="match status" value="1"/>
</dbReference>
<comment type="caution">
    <text evidence="10">The sequence shown here is derived from an EMBL/GenBank/DDBJ whole genome shotgun (WGS) entry which is preliminary data.</text>
</comment>
<dbReference type="NCBIfam" id="NF004871">
    <property type="entry name" value="PRK06228.1"/>
    <property type="match status" value="1"/>
</dbReference>
<dbReference type="InterPro" id="IPR020546">
    <property type="entry name" value="ATP_synth_F1_dsu/esu_N"/>
</dbReference>
<evidence type="ECO:0000313" key="10">
    <source>
        <dbReference type="EMBL" id="KLU05580.1"/>
    </source>
</evidence>
<dbReference type="PATRIC" id="fig|595434.4.peg.2112"/>
<evidence type="ECO:0000256" key="4">
    <source>
        <dbReference type="ARBA" id="ARBA00022448"/>
    </source>
</evidence>
<dbReference type="Proteomes" id="UP000036367">
    <property type="component" value="Unassembled WGS sequence"/>
</dbReference>
<dbReference type="PANTHER" id="PTHR13822:SF10">
    <property type="entry name" value="ATP SYNTHASE EPSILON CHAIN, CHLOROPLASTIC"/>
    <property type="match status" value="1"/>
</dbReference>
<evidence type="ECO:0000256" key="5">
    <source>
        <dbReference type="ARBA" id="ARBA00023065"/>
    </source>
</evidence>
<evidence type="ECO:0000256" key="2">
    <source>
        <dbReference type="ARBA" id="ARBA00004184"/>
    </source>
</evidence>
<dbReference type="GO" id="GO:0046933">
    <property type="term" value="F:proton-transporting ATP synthase activity, rotational mechanism"/>
    <property type="evidence" value="ECO:0007669"/>
    <property type="project" value="InterPro"/>
</dbReference>
<name>A0A0J1BGB5_RHOIS</name>
<evidence type="ECO:0000256" key="8">
    <source>
        <dbReference type="ARBA" id="ARBA00023310"/>
    </source>
</evidence>
<proteinExistence type="inferred from homology"/>
<keyword evidence="4" id="KW-0813">Transport</keyword>
<dbReference type="STRING" id="595434.RISK_002212"/>
<evidence type="ECO:0000256" key="3">
    <source>
        <dbReference type="ARBA" id="ARBA00005712"/>
    </source>
</evidence>
<sequence>MNLTLNTPNEIVLDLTVNKVIAEGTHGSFCLLPRHVDFLAALVPGLLSWEDETGKESFAAVGTGILVKRASDVYVSAEAASHGAELEELQRLVREEFSQMDEQQRAAHTAVAKLEADFLRRTMALADDHVV</sequence>
<dbReference type="InterPro" id="IPR001469">
    <property type="entry name" value="ATP_synth_F1_dsu/esu"/>
</dbReference>
<comment type="similarity">
    <text evidence="3">Belongs to the ATPase epsilon chain family.</text>
</comment>
<keyword evidence="5" id="KW-0406">Ion transport</keyword>
<dbReference type="CDD" id="cd12152">
    <property type="entry name" value="F1-ATPase_delta"/>
    <property type="match status" value="1"/>
</dbReference>
<dbReference type="OrthoDB" id="272739at2"/>
<dbReference type="EC" id="3.6.3.14" evidence="10"/>
<dbReference type="AlphaFoldDB" id="A0A0J1BGB5"/>
<dbReference type="InterPro" id="IPR024037">
    <property type="entry name" value="Alt_ATP_synth_F1_esu"/>
</dbReference>
<evidence type="ECO:0000313" key="11">
    <source>
        <dbReference type="Proteomes" id="UP000036367"/>
    </source>
</evidence>
<keyword evidence="7" id="KW-0139">CF(1)</keyword>
<keyword evidence="6" id="KW-0472">Membrane</keyword>
<keyword evidence="8" id="KW-0066">ATP synthesis</keyword>